<dbReference type="Proteomes" id="UP000831701">
    <property type="component" value="Chromosome 22"/>
</dbReference>
<organism evidence="1 2">
    <name type="scientific">Scortum barcoo</name>
    <name type="common">barcoo grunter</name>
    <dbReference type="NCBI Taxonomy" id="214431"/>
    <lineage>
        <taxon>Eukaryota</taxon>
        <taxon>Metazoa</taxon>
        <taxon>Chordata</taxon>
        <taxon>Craniata</taxon>
        <taxon>Vertebrata</taxon>
        <taxon>Euteleostomi</taxon>
        <taxon>Actinopterygii</taxon>
        <taxon>Neopterygii</taxon>
        <taxon>Teleostei</taxon>
        <taxon>Neoteleostei</taxon>
        <taxon>Acanthomorphata</taxon>
        <taxon>Eupercaria</taxon>
        <taxon>Centrarchiformes</taxon>
        <taxon>Terapontoidei</taxon>
        <taxon>Terapontidae</taxon>
        <taxon>Scortum</taxon>
    </lineage>
</organism>
<reference evidence="1" key="1">
    <citation type="submission" date="2022-04" db="EMBL/GenBank/DDBJ databases">
        <title>Jade perch genome.</title>
        <authorList>
            <person name="Chao B."/>
        </authorList>
    </citation>
    <scope>NUCLEOTIDE SEQUENCE</scope>
    <source>
        <strain evidence="1">CB-2022</strain>
    </source>
</reference>
<keyword evidence="2" id="KW-1185">Reference proteome</keyword>
<proteinExistence type="predicted"/>
<sequence>DGTLRLCVDYRLLNSKTCKDVFPLPRVEESLDALSGPHWFSTLDWLQDTTKYLSVTEKDKAKTAFCTTFGLFKWNWMPFGLCNAPSTFQRLMERIFGDQRGQSLHLDDVIFFCYCDRAYSMPGCCAASPATRRTQSQVGEVLILQARVAEGQVVVVLVTWVTVSSLSPFVCAVLP</sequence>
<evidence type="ECO:0000313" key="1">
    <source>
        <dbReference type="EMBL" id="KAI3354009.1"/>
    </source>
</evidence>
<protein>
    <submittedName>
        <fullName evidence="1">Uncharacterized protein</fullName>
    </submittedName>
</protein>
<dbReference type="EMBL" id="CM041552">
    <property type="protein sequence ID" value="KAI3354009.1"/>
    <property type="molecule type" value="Genomic_DNA"/>
</dbReference>
<accession>A0ACB8VEX0</accession>
<name>A0ACB8VEX0_9TELE</name>
<gene>
    <name evidence="1" type="ORF">L3Q82_018569</name>
</gene>
<evidence type="ECO:0000313" key="2">
    <source>
        <dbReference type="Proteomes" id="UP000831701"/>
    </source>
</evidence>
<comment type="caution">
    <text evidence="1">The sequence shown here is derived from an EMBL/GenBank/DDBJ whole genome shotgun (WGS) entry which is preliminary data.</text>
</comment>
<feature type="non-terminal residue" evidence="1">
    <location>
        <position position="1"/>
    </location>
</feature>